<reference evidence="1" key="1">
    <citation type="journal article" date="2015" name="Nature">
        <title>Complex archaea that bridge the gap between prokaryotes and eukaryotes.</title>
        <authorList>
            <person name="Spang A."/>
            <person name="Saw J.H."/>
            <person name="Jorgensen S.L."/>
            <person name="Zaremba-Niedzwiedzka K."/>
            <person name="Martijn J."/>
            <person name="Lind A.E."/>
            <person name="van Eijk R."/>
            <person name="Schleper C."/>
            <person name="Guy L."/>
            <person name="Ettema T.J."/>
        </authorList>
    </citation>
    <scope>NUCLEOTIDE SEQUENCE</scope>
</reference>
<proteinExistence type="predicted"/>
<gene>
    <name evidence="1" type="ORF">LCGC14_1176830</name>
</gene>
<name>A0A0F9LT51_9ZZZZ</name>
<comment type="caution">
    <text evidence="1">The sequence shown here is derived from an EMBL/GenBank/DDBJ whole genome shotgun (WGS) entry which is preliminary data.</text>
</comment>
<evidence type="ECO:0000313" key="1">
    <source>
        <dbReference type="EMBL" id="KKM96563.1"/>
    </source>
</evidence>
<protein>
    <submittedName>
        <fullName evidence="1">Uncharacterized protein</fullName>
    </submittedName>
</protein>
<organism evidence="1">
    <name type="scientific">marine sediment metagenome</name>
    <dbReference type="NCBI Taxonomy" id="412755"/>
    <lineage>
        <taxon>unclassified sequences</taxon>
        <taxon>metagenomes</taxon>
        <taxon>ecological metagenomes</taxon>
    </lineage>
</organism>
<dbReference type="EMBL" id="LAZR01005864">
    <property type="protein sequence ID" value="KKM96563.1"/>
    <property type="molecule type" value="Genomic_DNA"/>
</dbReference>
<dbReference type="AlphaFoldDB" id="A0A0F9LT51"/>
<accession>A0A0F9LT51</accession>
<sequence length="37" mass="4533">MRFGKDFWIILKILRFIIDAFSQWGKDENEDTERGKE</sequence>